<keyword evidence="3" id="KW-1185">Reference proteome</keyword>
<evidence type="ECO:0000313" key="3">
    <source>
        <dbReference type="Proteomes" id="UP000660729"/>
    </source>
</evidence>
<proteinExistence type="predicted"/>
<feature type="compositionally biased region" description="Basic and acidic residues" evidence="1">
    <location>
        <begin position="67"/>
        <end position="93"/>
    </location>
</feature>
<reference evidence="2" key="1">
    <citation type="submission" date="2020-04" db="EMBL/GenBank/DDBJ databases">
        <title>Draft genome resource of the tomato pathogen Pseudocercospora fuligena.</title>
        <authorList>
            <person name="Zaccaron A."/>
        </authorList>
    </citation>
    <scope>NUCLEOTIDE SEQUENCE</scope>
    <source>
        <strain evidence="2">PF001</strain>
    </source>
</reference>
<protein>
    <submittedName>
        <fullName evidence="2">Uncharacterized protein</fullName>
    </submittedName>
</protein>
<dbReference type="AlphaFoldDB" id="A0A8H6VL05"/>
<feature type="compositionally biased region" description="Acidic residues" evidence="1">
    <location>
        <begin position="162"/>
        <end position="174"/>
    </location>
</feature>
<comment type="caution">
    <text evidence="2">The sequence shown here is derived from an EMBL/GenBank/DDBJ whole genome shotgun (WGS) entry which is preliminary data.</text>
</comment>
<evidence type="ECO:0000256" key="1">
    <source>
        <dbReference type="SAM" id="MobiDB-lite"/>
    </source>
</evidence>
<dbReference type="Proteomes" id="UP000660729">
    <property type="component" value="Unassembled WGS sequence"/>
</dbReference>
<feature type="compositionally biased region" description="Basic and acidic residues" evidence="1">
    <location>
        <begin position="109"/>
        <end position="161"/>
    </location>
</feature>
<dbReference type="OrthoDB" id="10391439at2759"/>
<name>A0A8H6VL05_9PEZI</name>
<evidence type="ECO:0000313" key="2">
    <source>
        <dbReference type="EMBL" id="KAF7194262.1"/>
    </source>
</evidence>
<organism evidence="2 3">
    <name type="scientific">Pseudocercospora fuligena</name>
    <dbReference type="NCBI Taxonomy" id="685502"/>
    <lineage>
        <taxon>Eukaryota</taxon>
        <taxon>Fungi</taxon>
        <taxon>Dikarya</taxon>
        <taxon>Ascomycota</taxon>
        <taxon>Pezizomycotina</taxon>
        <taxon>Dothideomycetes</taxon>
        <taxon>Dothideomycetidae</taxon>
        <taxon>Mycosphaerellales</taxon>
        <taxon>Mycosphaerellaceae</taxon>
        <taxon>Pseudocercospora</taxon>
    </lineage>
</organism>
<feature type="region of interest" description="Disordered" evidence="1">
    <location>
        <begin position="60"/>
        <end position="174"/>
    </location>
</feature>
<accession>A0A8H6VL05</accession>
<sequence length="190" mass="22637">MEARVLKHAREEWKNNLEMGMTREPFESWAQVNAPYLQSARQVGAVEREMYEQEIYRRMGPDAAQYLRDHKPGGSDSDRDRNDQKFRDIENRISGEYPHGKKQTMEMQDFIKDQVGRVTDESKEDHGGEQGDWTKLDKLYQRMIREPDERKEFNDRKRKEGAEDEDLMKEEDLSEKELQECVPLLWKLVP</sequence>
<gene>
    <name evidence="2" type="ORF">HII31_04295</name>
</gene>
<dbReference type="EMBL" id="JABCIY010000062">
    <property type="protein sequence ID" value="KAF7194262.1"/>
    <property type="molecule type" value="Genomic_DNA"/>
</dbReference>